<evidence type="ECO:0000259" key="5">
    <source>
        <dbReference type="Pfam" id="PF25390"/>
    </source>
</evidence>
<dbReference type="SMART" id="SM00248">
    <property type="entry name" value="ANK"/>
    <property type="match status" value="9"/>
</dbReference>
<gene>
    <name evidence="6" type="ORF">Poli38472_006170</name>
</gene>
<feature type="repeat" description="ANK" evidence="3">
    <location>
        <begin position="389"/>
        <end position="421"/>
    </location>
</feature>
<evidence type="ECO:0000256" key="3">
    <source>
        <dbReference type="PROSITE-ProRule" id="PRU00023"/>
    </source>
</evidence>
<feature type="repeat" description="ANK" evidence="3">
    <location>
        <begin position="683"/>
        <end position="715"/>
    </location>
</feature>
<evidence type="ECO:0000256" key="4">
    <source>
        <dbReference type="PROSITE-ProRule" id="PRU00235"/>
    </source>
</evidence>
<dbReference type="OrthoDB" id="8068875at2759"/>
<dbReference type="SUPFAM" id="SSF50985">
    <property type="entry name" value="RCC1/BLIP-II"/>
    <property type="match status" value="2"/>
</dbReference>
<feature type="repeat" description="ANK" evidence="3">
    <location>
        <begin position="650"/>
        <end position="682"/>
    </location>
</feature>
<dbReference type="Pfam" id="PF12796">
    <property type="entry name" value="Ank_2"/>
    <property type="match status" value="3"/>
</dbReference>
<name>A0A8K1FR76_PYTOL</name>
<dbReference type="PROSITE" id="PS50088">
    <property type="entry name" value="ANK_REPEAT"/>
    <property type="match status" value="7"/>
</dbReference>
<dbReference type="PROSITE" id="PS50012">
    <property type="entry name" value="RCC1_3"/>
    <property type="match status" value="3"/>
</dbReference>
<dbReference type="Pfam" id="PF13606">
    <property type="entry name" value="Ank_3"/>
    <property type="match status" value="1"/>
</dbReference>
<keyword evidence="2 3" id="KW-0040">ANK repeat</keyword>
<feature type="repeat" description="RCC1" evidence="4">
    <location>
        <begin position="205"/>
        <end position="255"/>
    </location>
</feature>
<dbReference type="Pfam" id="PF25390">
    <property type="entry name" value="WD40_RLD"/>
    <property type="match status" value="1"/>
</dbReference>
<dbReference type="PROSITE" id="PS00626">
    <property type="entry name" value="RCC1_2"/>
    <property type="match status" value="1"/>
</dbReference>
<dbReference type="InterPro" id="IPR036770">
    <property type="entry name" value="Ankyrin_rpt-contain_sf"/>
</dbReference>
<dbReference type="InterPro" id="IPR009091">
    <property type="entry name" value="RCC1/BLIP-II"/>
</dbReference>
<organism evidence="6 7">
    <name type="scientific">Pythium oligandrum</name>
    <name type="common">Mycoparasitic fungus</name>
    <dbReference type="NCBI Taxonomy" id="41045"/>
    <lineage>
        <taxon>Eukaryota</taxon>
        <taxon>Sar</taxon>
        <taxon>Stramenopiles</taxon>
        <taxon>Oomycota</taxon>
        <taxon>Peronosporomycetes</taxon>
        <taxon>Pythiales</taxon>
        <taxon>Pythiaceae</taxon>
        <taxon>Pythium</taxon>
    </lineage>
</organism>
<dbReference type="SUPFAM" id="SSF48403">
    <property type="entry name" value="Ankyrin repeat"/>
    <property type="match status" value="2"/>
</dbReference>
<evidence type="ECO:0000313" key="6">
    <source>
        <dbReference type="EMBL" id="TMW68702.1"/>
    </source>
</evidence>
<feature type="repeat" description="RCC1" evidence="4">
    <location>
        <begin position="27"/>
        <end position="78"/>
    </location>
</feature>
<dbReference type="PRINTS" id="PR00633">
    <property type="entry name" value="RCCNDNSATION"/>
</dbReference>
<dbReference type="Proteomes" id="UP000794436">
    <property type="component" value="Unassembled WGS sequence"/>
</dbReference>
<keyword evidence="1" id="KW-0677">Repeat</keyword>
<feature type="repeat" description="ANK" evidence="3">
    <location>
        <begin position="456"/>
        <end position="488"/>
    </location>
</feature>
<dbReference type="Pfam" id="PF13637">
    <property type="entry name" value="Ank_4"/>
    <property type="match status" value="1"/>
</dbReference>
<dbReference type="InterPro" id="IPR000408">
    <property type="entry name" value="Reg_chr_condens"/>
</dbReference>
<proteinExistence type="predicted"/>
<feature type="repeat" description="ANK" evidence="3">
    <location>
        <begin position="617"/>
        <end position="649"/>
    </location>
</feature>
<evidence type="ECO:0000313" key="7">
    <source>
        <dbReference type="Proteomes" id="UP000794436"/>
    </source>
</evidence>
<sequence length="824" mass="90067">MAAMPSTRLLAALRRRRFSSTTTAQRTAIYSYGEGFLGALGTGNYANVELPTPLPTTTDLTIRELSAGWAHAGFVTEDGDAYVYGRTHSFRDVIRATNMNRLTPWLLRWINAFTMRTEIDTLLPAKVQLPEGEKVKKMVCSTALTFFLTESGKLFTMGANFYGQCGTGEEGVSVLTPTHVRIGEDEPVADIAAGFQHGLVVTTSGNVFSWGKGERGQLGFGTANVKTPQEVIALKNRNVVSVSAGFNHSSALTKDGELFLWGKLLNPKGKDESNGDQVTPRLIKTRDAVRLQECSHFHTTFITEDHRAWVVGRTPSARKETDEYVEHVMSEMHTMPFHLNNCGELKVDSVVKLGKGVDKTAFLTKDGQAFEWAVATGVQRAPGTQHLKEGRTPLLLACANRHFQVARTLLAHDAVVDTLDRRGASALFHACGDGPIDLVRELIVRGADPFQINREYRQTLLHKACRHANVPVVELLLHYGVDTAAVDDFQRTALGGSVDPLANRSVQVDQALLQFGVNPRNSGRTHKTPLVTAAEAGDVDMVALFLRYEPFREEDQEYFGEALDTACTYNHVEVVQNLLGHGARATYMTLCAASRGGDNENVQKLLRLVDTTQRHRSRATALDLATTFGQTSAIKLLLANGEDVNAQSWNGSTGLQSAARSGHAESVEVLLEHGADPNLTDEKGMSALMHAACANSLAVVRALVASGSNVNDQSQEEFTALHIAAMHHSYDVALYLLELGADLHVRDHVAPHSTIEAMARTAWVLIIHGATFDATSLPARTAAVAFLVQWWIRERDNGQALSCVPLEVVEDGLEQLEKYLTETK</sequence>
<dbReference type="PROSITE" id="PS50297">
    <property type="entry name" value="ANK_REP_REGION"/>
    <property type="match status" value="6"/>
</dbReference>
<keyword evidence="7" id="KW-1185">Reference proteome</keyword>
<dbReference type="PANTHER" id="PTHR24198">
    <property type="entry name" value="ANKYRIN REPEAT AND PROTEIN KINASE DOMAIN-CONTAINING PROTEIN"/>
    <property type="match status" value="1"/>
</dbReference>
<evidence type="ECO:0000256" key="1">
    <source>
        <dbReference type="ARBA" id="ARBA00022737"/>
    </source>
</evidence>
<dbReference type="InterPro" id="IPR058923">
    <property type="entry name" value="RCC1-like_dom"/>
</dbReference>
<protein>
    <recommendedName>
        <fullName evidence="5">RCC1-like domain-containing protein</fullName>
    </recommendedName>
</protein>
<feature type="domain" description="RCC1-like" evidence="5">
    <location>
        <begin position="29"/>
        <end position="383"/>
    </location>
</feature>
<accession>A0A8K1FR76</accession>
<feature type="repeat" description="RCC1" evidence="4">
    <location>
        <begin position="152"/>
        <end position="204"/>
    </location>
</feature>
<comment type="caution">
    <text evidence="6">The sequence shown here is derived from an EMBL/GenBank/DDBJ whole genome shotgun (WGS) entry which is preliminary data.</text>
</comment>
<feature type="repeat" description="ANK" evidence="3">
    <location>
        <begin position="716"/>
        <end position="748"/>
    </location>
</feature>
<reference evidence="6" key="1">
    <citation type="submission" date="2019-03" db="EMBL/GenBank/DDBJ databases">
        <title>Long read genome sequence of the mycoparasitic Pythium oligandrum ATCC 38472 isolated from sugarbeet rhizosphere.</title>
        <authorList>
            <person name="Gaulin E."/>
        </authorList>
    </citation>
    <scope>NUCLEOTIDE SEQUENCE</scope>
    <source>
        <strain evidence="6">ATCC 38472_TT</strain>
    </source>
</reference>
<feature type="repeat" description="ANK" evidence="3">
    <location>
        <begin position="422"/>
        <end position="454"/>
    </location>
</feature>
<dbReference type="InterPro" id="IPR002110">
    <property type="entry name" value="Ankyrin_rpt"/>
</dbReference>
<dbReference type="Gene3D" id="2.130.10.30">
    <property type="entry name" value="Regulator of chromosome condensation 1/beta-lactamase-inhibitor protein II"/>
    <property type="match status" value="1"/>
</dbReference>
<dbReference type="PANTHER" id="PTHR24198:SF165">
    <property type="entry name" value="ANKYRIN REPEAT-CONTAINING PROTEIN-RELATED"/>
    <property type="match status" value="1"/>
</dbReference>
<dbReference type="Gene3D" id="1.25.40.20">
    <property type="entry name" value="Ankyrin repeat-containing domain"/>
    <property type="match status" value="3"/>
</dbReference>
<dbReference type="AlphaFoldDB" id="A0A8K1FR76"/>
<evidence type="ECO:0000256" key="2">
    <source>
        <dbReference type="ARBA" id="ARBA00023043"/>
    </source>
</evidence>
<dbReference type="EMBL" id="SPLM01000002">
    <property type="protein sequence ID" value="TMW68702.1"/>
    <property type="molecule type" value="Genomic_DNA"/>
</dbReference>